<evidence type="ECO:0000313" key="1">
    <source>
        <dbReference type="EMBL" id="MBA9022630.1"/>
    </source>
</evidence>
<reference evidence="1 2" key="1">
    <citation type="submission" date="2020-08" db="EMBL/GenBank/DDBJ databases">
        <title>Genomic Encyclopedia of Type Strains, Phase IV (KMG-IV): sequencing the most valuable type-strain genomes for metagenomic binning, comparative biology and taxonomic classification.</title>
        <authorList>
            <person name="Goeker M."/>
        </authorList>
    </citation>
    <scope>NUCLEOTIDE SEQUENCE [LARGE SCALE GENOMIC DNA]</scope>
    <source>
        <strain evidence="1 2">DSM 17455</strain>
    </source>
</reference>
<gene>
    <name evidence="1" type="ORF">HNQ97_004646</name>
</gene>
<protein>
    <submittedName>
        <fullName evidence="1">Uncharacterized protein</fullName>
    </submittedName>
</protein>
<dbReference type="EMBL" id="JACJHZ010000025">
    <property type="protein sequence ID" value="MBA9022630.1"/>
    <property type="molecule type" value="Genomic_DNA"/>
</dbReference>
<keyword evidence="2" id="KW-1185">Reference proteome</keyword>
<organism evidence="1 2">
    <name type="scientific">Aminobacter ciceronei</name>
    <dbReference type="NCBI Taxonomy" id="150723"/>
    <lineage>
        <taxon>Bacteria</taxon>
        <taxon>Pseudomonadati</taxon>
        <taxon>Pseudomonadota</taxon>
        <taxon>Alphaproteobacteria</taxon>
        <taxon>Hyphomicrobiales</taxon>
        <taxon>Phyllobacteriaceae</taxon>
        <taxon>Aminobacter</taxon>
    </lineage>
</organism>
<evidence type="ECO:0000313" key="2">
    <source>
        <dbReference type="Proteomes" id="UP000587524"/>
    </source>
</evidence>
<accession>A0ABR6CC89</accession>
<sequence length="68" mass="7721">MNVTYDSAAGTFTMANGDWTNTYPISDLPKWLAFYRNQQELFPRYAASYQGSVDGLEKLAAELRSDMM</sequence>
<name>A0ABR6CC89_9HYPH</name>
<comment type="caution">
    <text evidence="1">The sequence shown here is derived from an EMBL/GenBank/DDBJ whole genome shotgun (WGS) entry which is preliminary data.</text>
</comment>
<dbReference type="RefSeq" id="WP_182575326.1">
    <property type="nucleotide sequence ID" value="NZ_JACJHY010000025.1"/>
</dbReference>
<dbReference type="Proteomes" id="UP000587524">
    <property type="component" value="Unassembled WGS sequence"/>
</dbReference>
<proteinExistence type="predicted"/>